<proteinExistence type="predicted"/>
<accession>A0ABP1GB81</accession>
<dbReference type="Proteomes" id="UP001497392">
    <property type="component" value="Unassembled WGS sequence"/>
</dbReference>
<organism evidence="3 4">
    <name type="scientific">Coccomyxa viridis</name>
    <dbReference type="NCBI Taxonomy" id="1274662"/>
    <lineage>
        <taxon>Eukaryota</taxon>
        <taxon>Viridiplantae</taxon>
        <taxon>Chlorophyta</taxon>
        <taxon>core chlorophytes</taxon>
        <taxon>Trebouxiophyceae</taxon>
        <taxon>Trebouxiophyceae incertae sedis</taxon>
        <taxon>Coccomyxaceae</taxon>
        <taxon>Coccomyxa</taxon>
    </lineage>
</organism>
<feature type="compositionally biased region" description="Low complexity" evidence="1">
    <location>
        <begin position="326"/>
        <end position="335"/>
    </location>
</feature>
<gene>
    <name evidence="3" type="primary">g11694</name>
    <name evidence="3" type="ORF">VP750_LOCUS10446</name>
</gene>
<keyword evidence="4" id="KW-1185">Reference proteome</keyword>
<evidence type="ECO:0000313" key="3">
    <source>
        <dbReference type="EMBL" id="CAL5228540.1"/>
    </source>
</evidence>
<feature type="compositionally biased region" description="Basic residues" evidence="1">
    <location>
        <begin position="168"/>
        <end position="185"/>
    </location>
</feature>
<comment type="caution">
    <text evidence="3">The sequence shown here is derived from an EMBL/GenBank/DDBJ whole genome shotgun (WGS) entry which is preliminary data.</text>
</comment>
<feature type="compositionally biased region" description="Low complexity" evidence="1">
    <location>
        <begin position="186"/>
        <end position="196"/>
    </location>
</feature>
<feature type="region of interest" description="Disordered" evidence="1">
    <location>
        <begin position="1"/>
        <end position="21"/>
    </location>
</feature>
<sequence length="1022" mass="108873">MAGMKEGDDQRPVPKEAPPGLFFTKAAFQKYSALERVKEASAARRHEQPSLPKPLGPLPSSLTRPAQPRASSGGLTDRSRDAQPSGAQDAVVPQLEATDEAASEELASEDIWGDEDADMGMEDESSRPAADSAEEAGPVPKVAVTQGAKSGARKRQSAAPAKGEKAPKRQRAQPKKPQGARKSRAAAKPAAKAAPSNGTDSRKAVRSRKDPKGAGSAGADSSEPQDASEAPSKMQAAKAMFMRTMGLPEPKAFSSSSRGTAKRPGQKQQPATAQRKIRDAAGVSQQASGKDASREAQAQSQPAPKEAAPGSTLQQDVSESLKHPDQQQAQPQLDLEQAHPKAAMPPDAPARPLRSQAPDGVPEPAAIQKSPQLPAAAAALHATEEAAHGQSGGGPVPESVEAPKLEQLLGGSGRPAENGVKLVNLLNPNNPQYNQAFAVEYARMKAAAGKDGGKGHHKQGAKRIYSNLTAQDHAWYLAKQDLRLHGRDAVRMADMSEKVAEEQQQFIRAQWLDAQDAERFRYMDPRVEAQLQAHFQPMREAVRQLPRLWQLQGQLQLGAVLQGTKQAPAMAHLSTPVSSGHPPAFTPPSGHTAVPLDRPYMPKGDSSGASRWLHQDEIALQLAAEKRAAVVMADGAFAELAQTAVQGFAAGWEIPVIVTPSISTGDSQQAPQSNVVVLSDPLLKRALSRREKHELLVAAAILALGRDKSVKQQSAQASDWRKQVLSELGPSAGAKQTQEEEGGAASDQSALRYSLWRLGEHRIITRAWVHAAVQSSPATEHSLAAVVQAKMEYHGNKASDAEEVTAEELVRWWSASHIRPGSHVLVGHVGVHSCQVLRSQQLTAPELLESAAGAGFQPAMTWRLMSAVLGQLTSLPPGQYLLTHQPGSDAVCLFAAALEVELASEAEVAPLPCMTDAAKGTVFDLWGAHTNSGTTDESQLGFIPKMWQPSFPDVPQIPYTFTPRQNPSGKRRGRKGNPKGTAMGTATGTGHILDWDTKPQKTGGSDTNFSAAKYAELLEEDI</sequence>
<feature type="region of interest" description="Disordered" evidence="1">
    <location>
        <begin position="960"/>
        <end position="1008"/>
    </location>
</feature>
<feature type="compositionally biased region" description="Basic and acidic residues" evidence="1">
    <location>
        <begin position="200"/>
        <end position="212"/>
    </location>
</feature>
<name>A0ABP1GB81_9CHLO</name>
<evidence type="ECO:0000256" key="1">
    <source>
        <dbReference type="SAM" id="MobiDB-lite"/>
    </source>
</evidence>
<reference evidence="3 4" key="1">
    <citation type="submission" date="2024-06" db="EMBL/GenBank/DDBJ databases">
        <authorList>
            <person name="Kraege A."/>
            <person name="Thomma B."/>
        </authorList>
    </citation>
    <scope>NUCLEOTIDE SEQUENCE [LARGE SCALE GENOMIC DNA]</scope>
</reference>
<evidence type="ECO:0000313" key="4">
    <source>
        <dbReference type="Proteomes" id="UP001497392"/>
    </source>
</evidence>
<feature type="compositionally biased region" description="Low complexity" evidence="1">
    <location>
        <begin position="978"/>
        <end position="990"/>
    </location>
</feature>
<feature type="compositionally biased region" description="Acidic residues" evidence="1">
    <location>
        <begin position="97"/>
        <end position="123"/>
    </location>
</feature>
<dbReference type="InterPro" id="IPR019535">
    <property type="entry name" value="ICE2_C"/>
</dbReference>
<feature type="compositionally biased region" description="Basic and acidic residues" evidence="1">
    <location>
        <begin position="37"/>
        <end position="48"/>
    </location>
</feature>
<dbReference type="Pfam" id="PF10505">
    <property type="entry name" value="NARG2_C"/>
    <property type="match status" value="1"/>
</dbReference>
<feature type="region of interest" description="Disordered" evidence="1">
    <location>
        <begin position="37"/>
        <end position="400"/>
    </location>
</feature>
<protein>
    <submittedName>
        <fullName evidence="3">G11694 protein</fullName>
    </submittedName>
</protein>
<dbReference type="PANTHER" id="PTHR14633:SF3">
    <property type="entry name" value="LITTLE ELONGATION COMPLEX SUBUNIT 2"/>
    <property type="match status" value="1"/>
</dbReference>
<evidence type="ECO:0000259" key="2">
    <source>
        <dbReference type="Pfam" id="PF10505"/>
    </source>
</evidence>
<feature type="domain" description="Little elongation complex subunit 2 C-terminal" evidence="2">
    <location>
        <begin position="746"/>
        <end position="934"/>
    </location>
</feature>
<dbReference type="PANTHER" id="PTHR14633">
    <property type="entry name" value="LITTLE ELONGATION COMPLEX SUBUNIT 2"/>
    <property type="match status" value="1"/>
</dbReference>
<feature type="compositionally biased region" description="Basic and acidic residues" evidence="1">
    <location>
        <begin position="1"/>
        <end position="14"/>
    </location>
</feature>
<dbReference type="EMBL" id="CAXHTA020000018">
    <property type="protein sequence ID" value="CAL5228540.1"/>
    <property type="molecule type" value="Genomic_DNA"/>
</dbReference>